<reference evidence="1 2" key="1">
    <citation type="submission" date="2021-06" db="EMBL/GenBank/DDBJ databases">
        <authorList>
            <person name="Palmer J.M."/>
        </authorList>
    </citation>
    <scope>NUCLEOTIDE SEQUENCE [LARGE SCALE GENOMIC DNA]</scope>
    <source>
        <strain evidence="2">if_2019</strain>
        <tissue evidence="1">Muscle</tissue>
    </source>
</reference>
<keyword evidence="2" id="KW-1185">Reference proteome</keyword>
<protein>
    <recommendedName>
        <fullName evidence="3">Secreted protein</fullName>
    </recommendedName>
</protein>
<evidence type="ECO:0008006" key="3">
    <source>
        <dbReference type="Google" id="ProtNLM"/>
    </source>
</evidence>
<name>A0ABV0SK19_9TELE</name>
<comment type="caution">
    <text evidence="1">The sequence shown here is derived from an EMBL/GenBank/DDBJ whole genome shotgun (WGS) entry which is preliminary data.</text>
</comment>
<sequence>MCPPPGLCCGVGRVANLWHCGGLLHCFLLRLRHQALLQWETDKWSGGYVNRLEWKCFSPVRCSDIVPHVTSSDPSCVSAKHPLRYRRE</sequence>
<dbReference type="Proteomes" id="UP001482620">
    <property type="component" value="Unassembled WGS sequence"/>
</dbReference>
<dbReference type="EMBL" id="JAHRIQ010000514">
    <property type="protein sequence ID" value="MEQ2220679.1"/>
    <property type="molecule type" value="Genomic_DNA"/>
</dbReference>
<evidence type="ECO:0000313" key="1">
    <source>
        <dbReference type="EMBL" id="MEQ2220679.1"/>
    </source>
</evidence>
<gene>
    <name evidence="1" type="ORF">ILYODFUR_007867</name>
</gene>
<organism evidence="1 2">
    <name type="scientific">Ilyodon furcidens</name>
    <name type="common">goldbreast splitfin</name>
    <dbReference type="NCBI Taxonomy" id="33524"/>
    <lineage>
        <taxon>Eukaryota</taxon>
        <taxon>Metazoa</taxon>
        <taxon>Chordata</taxon>
        <taxon>Craniata</taxon>
        <taxon>Vertebrata</taxon>
        <taxon>Euteleostomi</taxon>
        <taxon>Actinopterygii</taxon>
        <taxon>Neopterygii</taxon>
        <taxon>Teleostei</taxon>
        <taxon>Neoteleostei</taxon>
        <taxon>Acanthomorphata</taxon>
        <taxon>Ovalentaria</taxon>
        <taxon>Atherinomorphae</taxon>
        <taxon>Cyprinodontiformes</taxon>
        <taxon>Goodeidae</taxon>
        <taxon>Ilyodon</taxon>
    </lineage>
</organism>
<accession>A0ABV0SK19</accession>
<evidence type="ECO:0000313" key="2">
    <source>
        <dbReference type="Proteomes" id="UP001482620"/>
    </source>
</evidence>
<proteinExistence type="predicted"/>